<dbReference type="InterPro" id="IPR005667">
    <property type="entry name" value="Sulph_transpt2"/>
</dbReference>
<evidence type="ECO:0000256" key="4">
    <source>
        <dbReference type="ARBA" id="ARBA00022692"/>
    </source>
</evidence>
<proteinExistence type="inferred from homology"/>
<name>A0A2L2XML1_9FIRM</name>
<dbReference type="GO" id="GO:0005886">
    <property type="term" value="C:plasma membrane"/>
    <property type="evidence" value="ECO:0007669"/>
    <property type="project" value="UniProtKB-SubCell"/>
</dbReference>
<evidence type="ECO:0000256" key="6">
    <source>
        <dbReference type="ARBA" id="ARBA00023032"/>
    </source>
</evidence>
<organism evidence="11 12">
    <name type="scientific">Desulfocucumis palustris</name>
    <dbReference type="NCBI Taxonomy" id="1898651"/>
    <lineage>
        <taxon>Bacteria</taxon>
        <taxon>Bacillati</taxon>
        <taxon>Bacillota</taxon>
        <taxon>Clostridia</taxon>
        <taxon>Eubacteriales</taxon>
        <taxon>Desulfocucumaceae</taxon>
        <taxon>Desulfocucumis</taxon>
    </lineage>
</organism>
<dbReference type="PANTHER" id="PTHR30406:SF8">
    <property type="entry name" value="SULFATE TRANSPORT SYSTEM PERMEASE PROTEIN CYST"/>
    <property type="match status" value="1"/>
</dbReference>
<feature type="transmembrane region" description="Helical" evidence="9">
    <location>
        <begin position="30"/>
        <end position="54"/>
    </location>
</feature>
<sequence length="283" mass="31101">MQNTALKQDHKAVFFNAMKMSLKGPGPFQAAFWLVLILMTAFMLTLVGGLFLYGEWSAFLKVLQQPEFHYAMTFTLWTTLLSTMLAGMVAVPCGFILSRHNFPGKILVDTLIDIPIVLPPLVSGVALLILFGPVLGDALTRLGLDIVFSIRGVIVAQWFIATPFAVRTFKQAFDSIDPRLEKIARTLGYTPSEVFFKVTVPMAKKGLLGGLTMAWARTLGEFGATAMLAGIIRMKTETLAVAVFLNMSIGDMNFAMATSIIMLFLAMFLLAVFKTISRLEARA</sequence>
<dbReference type="PANTHER" id="PTHR30406">
    <property type="entry name" value="SULFATE TRANSPORT SYSTEM PERMEASE PROTEIN"/>
    <property type="match status" value="1"/>
</dbReference>
<keyword evidence="5 9" id="KW-1133">Transmembrane helix</keyword>
<comment type="subcellular location">
    <subcellularLocation>
        <location evidence="9">Cell membrane</location>
        <topology evidence="9">Multi-pass membrane protein</topology>
    </subcellularLocation>
    <subcellularLocation>
        <location evidence="1">Membrane</location>
        <topology evidence="1">Multi-pass membrane protein</topology>
    </subcellularLocation>
</comment>
<dbReference type="AlphaFoldDB" id="A0A2L2XML1"/>
<evidence type="ECO:0000256" key="9">
    <source>
        <dbReference type="RuleBase" id="RU363032"/>
    </source>
</evidence>
<keyword evidence="12" id="KW-1185">Reference proteome</keyword>
<evidence type="ECO:0000256" key="5">
    <source>
        <dbReference type="ARBA" id="ARBA00022989"/>
    </source>
</evidence>
<feature type="transmembrane region" description="Helical" evidence="9">
    <location>
        <begin position="254"/>
        <end position="273"/>
    </location>
</feature>
<dbReference type="SUPFAM" id="SSF161098">
    <property type="entry name" value="MetI-like"/>
    <property type="match status" value="1"/>
</dbReference>
<comment type="subunit">
    <text evidence="2">The complex is composed of two ATP-binding proteins (CysA), two transmembrane proteins (CysT and CysW) and a solute-binding protein (CysP).</text>
</comment>
<feature type="transmembrane region" description="Helical" evidence="9">
    <location>
        <begin position="110"/>
        <end position="134"/>
    </location>
</feature>
<dbReference type="Gene3D" id="1.10.3720.10">
    <property type="entry name" value="MetI-like"/>
    <property type="match status" value="1"/>
</dbReference>
<dbReference type="NCBIfam" id="TIGR01581">
    <property type="entry name" value="Mo_ABC_porter"/>
    <property type="match status" value="1"/>
</dbReference>
<gene>
    <name evidence="11" type="ORF">DCCM_4314</name>
</gene>
<comment type="caution">
    <text evidence="11">The sequence shown here is derived from an EMBL/GenBank/DDBJ whole genome shotgun (WGS) entry which is preliminary data.</text>
</comment>
<keyword evidence="3 9" id="KW-0813">Transport</keyword>
<keyword evidence="4 9" id="KW-0812">Transmembrane</keyword>
<keyword evidence="7 9" id="KW-0472">Membrane</keyword>
<dbReference type="GO" id="GO:0015419">
    <property type="term" value="F:ABC-type sulfate transporter activity"/>
    <property type="evidence" value="ECO:0007669"/>
    <property type="project" value="InterPro"/>
</dbReference>
<dbReference type="Proteomes" id="UP000239549">
    <property type="component" value="Unassembled WGS sequence"/>
</dbReference>
<dbReference type="EMBL" id="BFAV01000157">
    <property type="protein sequence ID" value="GBF35191.1"/>
    <property type="molecule type" value="Genomic_DNA"/>
</dbReference>
<dbReference type="CDD" id="cd06261">
    <property type="entry name" value="TM_PBP2"/>
    <property type="match status" value="1"/>
</dbReference>
<evidence type="ECO:0000256" key="2">
    <source>
        <dbReference type="ARBA" id="ARBA00011779"/>
    </source>
</evidence>
<comment type="similarity">
    <text evidence="9">Belongs to the binding-protein-dependent transport system permease family.</text>
</comment>
<feature type="domain" description="ABC transmembrane type-1" evidence="10">
    <location>
        <begin position="72"/>
        <end position="273"/>
    </location>
</feature>
<evidence type="ECO:0000256" key="3">
    <source>
        <dbReference type="ARBA" id="ARBA00022448"/>
    </source>
</evidence>
<feature type="transmembrane region" description="Helical" evidence="9">
    <location>
        <begin position="146"/>
        <end position="166"/>
    </location>
</feature>
<evidence type="ECO:0000313" key="12">
    <source>
        <dbReference type="Proteomes" id="UP000239549"/>
    </source>
</evidence>
<feature type="transmembrane region" description="Helical" evidence="9">
    <location>
        <begin position="74"/>
        <end position="98"/>
    </location>
</feature>
<accession>A0A2L2XML1</accession>
<dbReference type="InterPro" id="IPR006469">
    <property type="entry name" value="NifC_ABC_porter"/>
</dbReference>
<evidence type="ECO:0000256" key="7">
    <source>
        <dbReference type="ARBA" id="ARBA00023136"/>
    </source>
</evidence>
<keyword evidence="6" id="KW-0764">Sulfate transport</keyword>
<dbReference type="PROSITE" id="PS50928">
    <property type="entry name" value="ABC_TM1"/>
    <property type="match status" value="1"/>
</dbReference>
<evidence type="ECO:0000259" key="10">
    <source>
        <dbReference type="PROSITE" id="PS50928"/>
    </source>
</evidence>
<dbReference type="InterPro" id="IPR035906">
    <property type="entry name" value="MetI-like_sf"/>
</dbReference>
<evidence type="ECO:0000313" key="11">
    <source>
        <dbReference type="EMBL" id="GBF35191.1"/>
    </source>
</evidence>
<comment type="function">
    <text evidence="8">Part of the ABC transporter complex CysAWTP (TC 3.A.1.6.1) involved in sulfate/thiosulfate import. Probably responsible for the translocation of the substrate across the membrane.</text>
</comment>
<protein>
    <submittedName>
        <fullName evidence="11">Molybdenum transport system permease protein ModB</fullName>
    </submittedName>
</protein>
<dbReference type="InterPro" id="IPR000515">
    <property type="entry name" value="MetI-like"/>
</dbReference>
<evidence type="ECO:0000256" key="1">
    <source>
        <dbReference type="ARBA" id="ARBA00004141"/>
    </source>
</evidence>
<dbReference type="Pfam" id="PF00528">
    <property type="entry name" value="BPD_transp_1"/>
    <property type="match status" value="1"/>
</dbReference>
<evidence type="ECO:0000256" key="8">
    <source>
        <dbReference type="ARBA" id="ARBA00025323"/>
    </source>
</evidence>
<reference evidence="12" key="1">
    <citation type="submission" date="2018-02" db="EMBL/GenBank/DDBJ databases">
        <title>Genome sequence of Desulfocucumis palustris strain NAW-5.</title>
        <authorList>
            <person name="Watanabe M."/>
            <person name="Kojima H."/>
            <person name="Fukui M."/>
        </authorList>
    </citation>
    <scope>NUCLEOTIDE SEQUENCE [LARGE SCALE GENOMIC DNA]</scope>
    <source>
        <strain evidence="12">NAW-5</strain>
    </source>
</reference>
<dbReference type="RefSeq" id="WP_231702798.1">
    <property type="nucleotide sequence ID" value="NZ_BFAV01000157.1"/>
</dbReference>